<organism evidence="2 3">
    <name type="scientific">Candida dubliniensis (strain CD36 / ATCC MYA-646 / CBS 7987 / NCPF 3949 / NRRL Y-17841)</name>
    <name type="common">Yeast</name>
    <dbReference type="NCBI Taxonomy" id="573826"/>
    <lineage>
        <taxon>Eukaryota</taxon>
        <taxon>Fungi</taxon>
        <taxon>Dikarya</taxon>
        <taxon>Ascomycota</taxon>
        <taxon>Saccharomycotina</taxon>
        <taxon>Pichiomycetes</taxon>
        <taxon>Debaryomycetaceae</taxon>
        <taxon>Candida/Lodderomyces clade</taxon>
        <taxon>Candida</taxon>
    </lineage>
</organism>
<dbReference type="AlphaFoldDB" id="B9WL65"/>
<dbReference type="CGD" id="CAL0000163828">
    <property type="gene designation" value="Cd36_27570"/>
</dbReference>
<evidence type="ECO:0000313" key="3">
    <source>
        <dbReference type="Proteomes" id="UP000002605"/>
    </source>
</evidence>
<reference evidence="2 3" key="1">
    <citation type="journal article" date="2009" name="Genome Res.">
        <title>Comparative genomics of the fungal pathogens Candida dubliniensis and Candida albicans.</title>
        <authorList>
            <person name="Jackson A.P."/>
            <person name="Gamble J.A."/>
            <person name="Yeomans T."/>
            <person name="Moran G.P."/>
            <person name="Saunders D."/>
            <person name="Harris D."/>
            <person name="Aslett M."/>
            <person name="Barrell J.F."/>
            <person name="Butler G."/>
            <person name="Citiulo F."/>
            <person name="Coleman D.C."/>
            <person name="de Groot P.W.J."/>
            <person name="Goodwin T.J."/>
            <person name="Quail M.A."/>
            <person name="McQuillan J."/>
            <person name="Munro C.A."/>
            <person name="Pain A."/>
            <person name="Poulter R.T."/>
            <person name="Rajandream M.A."/>
            <person name="Renauld H."/>
            <person name="Spiering M.J."/>
            <person name="Tivey A."/>
            <person name="Gow N.A.R."/>
            <person name="Barrell B."/>
            <person name="Sullivan D.J."/>
            <person name="Berriman M."/>
        </authorList>
    </citation>
    <scope>NUCLEOTIDE SEQUENCE [LARGE SCALE GENOMIC DNA]</scope>
    <source>
        <strain evidence="3">CD36 / ATCC MYA-646 / CBS 7987 / NCPF 3949 / NRRL Y-17841</strain>
    </source>
</reference>
<sequence length="250" mass="29729">MKPKLSITIMMNKKKLSQTISKYFANTIGFSCRITPAPNTSLELDYLLQNFQKLAPLDNFQTSSDSIRDHDHHDYHHHQNGFFINAIYNPCQNESWFKLIKLDENHQLFKQIDNKLINNYNNNNNNNNNNNQTIKNDFIKILTSLVAIPRYSYIENNQQFQNYKLQLRFDHNLQRSITNYKGKYNLTTSTIDNPFISIINNKNDKNGKDDEVQIDYEKLRVNLRHNFQKFHKFDKIEIITNPNRLINKLK</sequence>
<evidence type="ECO:0000313" key="2">
    <source>
        <dbReference type="EMBL" id="CAX39770.1"/>
    </source>
</evidence>
<name>B9WL65_CANDC</name>
<accession>B9WL65</accession>
<dbReference type="OrthoDB" id="4076672at2759"/>
<dbReference type="RefSeq" id="XP_002421826.1">
    <property type="nucleotide sequence ID" value="XM_002421781.1"/>
</dbReference>
<dbReference type="GeneID" id="8049578"/>
<keyword evidence="3" id="KW-1185">Reference proteome</keyword>
<dbReference type="HOGENOM" id="CLU_099495_0_0_1"/>
<protein>
    <submittedName>
        <fullName evidence="2">Uncharacterized protein</fullName>
    </submittedName>
</protein>
<gene>
    <name evidence="1" type="ordered locus">Cd36_27570</name>
    <name evidence="2" type="ORF">CD36_27570</name>
</gene>
<proteinExistence type="predicted"/>
<dbReference type="EMBL" id="FM992695">
    <property type="protein sequence ID" value="CAX39770.1"/>
    <property type="molecule type" value="Genomic_DNA"/>
</dbReference>
<dbReference type="Proteomes" id="UP000002605">
    <property type="component" value="Chromosome R"/>
</dbReference>
<dbReference type="KEGG" id="cdu:CD36_27570"/>
<evidence type="ECO:0000313" key="1">
    <source>
        <dbReference type="CGD" id="CAL0000163828"/>
    </source>
</evidence>
<dbReference type="VEuPathDB" id="FungiDB:CD36_27570"/>
<dbReference type="eggNOG" id="ENOG502RQB9">
    <property type="taxonomic scope" value="Eukaryota"/>
</dbReference>